<accession>A0A9P3PSA5</accession>
<evidence type="ECO:0000313" key="2">
    <source>
        <dbReference type="Proteomes" id="UP001063166"/>
    </source>
</evidence>
<dbReference type="EMBL" id="BRPK01000008">
    <property type="protein sequence ID" value="GLB40653.1"/>
    <property type="molecule type" value="Genomic_DNA"/>
</dbReference>
<keyword evidence="2" id="KW-1185">Reference proteome</keyword>
<sequence>MLQVRIETPNTYNSFQAPVVHLDPIFWSKAWIAAPPEQARAIVRQYADQDAWVMDGNQWVPLKDITYPRPGV</sequence>
<evidence type="ECO:0000313" key="1">
    <source>
        <dbReference type="EMBL" id="GLB40653.1"/>
    </source>
</evidence>
<comment type="caution">
    <text evidence="1">The sequence shown here is derived from an EMBL/GenBank/DDBJ whole genome shotgun (WGS) entry which is preliminary data.</text>
</comment>
<dbReference type="OrthoDB" id="65590at2759"/>
<gene>
    <name evidence="1" type="ORF">LshimejAT787_0805240</name>
</gene>
<protein>
    <submittedName>
        <fullName evidence="1">Uncharacterized protein</fullName>
    </submittedName>
</protein>
<name>A0A9P3PSA5_LYOSH</name>
<proteinExistence type="predicted"/>
<reference evidence="1" key="1">
    <citation type="submission" date="2022-07" db="EMBL/GenBank/DDBJ databases">
        <title>The genome of Lyophyllum shimeji provides insight into the initial evolution of ectomycorrhizal fungal genome.</title>
        <authorList>
            <person name="Kobayashi Y."/>
            <person name="Shibata T."/>
            <person name="Hirakawa H."/>
            <person name="Shigenobu S."/>
            <person name="Nishiyama T."/>
            <person name="Yamada A."/>
            <person name="Hasebe M."/>
            <person name="Kawaguchi M."/>
        </authorList>
    </citation>
    <scope>NUCLEOTIDE SEQUENCE</scope>
    <source>
        <strain evidence="1">AT787</strain>
    </source>
</reference>
<dbReference type="AlphaFoldDB" id="A0A9P3PSA5"/>
<dbReference type="Proteomes" id="UP001063166">
    <property type="component" value="Unassembled WGS sequence"/>
</dbReference>
<organism evidence="1 2">
    <name type="scientific">Lyophyllum shimeji</name>
    <name type="common">Hon-shimeji</name>
    <name type="synonym">Tricholoma shimeji</name>
    <dbReference type="NCBI Taxonomy" id="47721"/>
    <lineage>
        <taxon>Eukaryota</taxon>
        <taxon>Fungi</taxon>
        <taxon>Dikarya</taxon>
        <taxon>Basidiomycota</taxon>
        <taxon>Agaricomycotina</taxon>
        <taxon>Agaricomycetes</taxon>
        <taxon>Agaricomycetidae</taxon>
        <taxon>Agaricales</taxon>
        <taxon>Tricholomatineae</taxon>
        <taxon>Lyophyllaceae</taxon>
        <taxon>Lyophyllum</taxon>
    </lineage>
</organism>